<evidence type="ECO:0000313" key="2">
    <source>
        <dbReference type="EMBL" id="GFD28003.1"/>
    </source>
</evidence>
<dbReference type="EMBL" id="BKCJ011381543">
    <property type="protein sequence ID" value="GFD28003.1"/>
    <property type="molecule type" value="Genomic_DNA"/>
</dbReference>
<sequence length="150" mass="17194">LQRRHPARLVHQHTRDGLPVERDIAYPHVLDRGRLRVIAVDGERHLHRCHVETLDYSARFPRQFSPEKLEGRLRADDGSLELIALAFNAVDDVFGHGPIAPSLNSIPDSEQYRRSLLKIRSRLFHQQPHRAEEQVMAQDAGGDGRQHDLP</sequence>
<organism evidence="2">
    <name type="scientific">Tanacetum cinerariifolium</name>
    <name type="common">Dalmatian daisy</name>
    <name type="synonym">Chrysanthemum cinerariifolium</name>
    <dbReference type="NCBI Taxonomy" id="118510"/>
    <lineage>
        <taxon>Eukaryota</taxon>
        <taxon>Viridiplantae</taxon>
        <taxon>Streptophyta</taxon>
        <taxon>Embryophyta</taxon>
        <taxon>Tracheophyta</taxon>
        <taxon>Spermatophyta</taxon>
        <taxon>Magnoliopsida</taxon>
        <taxon>eudicotyledons</taxon>
        <taxon>Gunneridae</taxon>
        <taxon>Pentapetalae</taxon>
        <taxon>asterids</taxon>
        <taxon>campanulids</taxon>
        <taxon>Asterales</taxon>
        <taxon>Asteraceae</taxon>
        <taxon>Asteroideae</taxon>
        <taxon>Anthemideae</taxon>
        <taxon>Anthemidinae</taxon>
        <taxon>Tanacetum</taxon>
    </lineage>
</organism>
<reference evidence="2" key="1">
    <citation type="journal article" date="2019" name="Sci. Rep.">
        <title>Draft genome of Tanacetum cinerariifolium, the natural source of mosquito coil.</title>
        <authorList>
            <person name="Yamashiro T."/>
            <person name="Shiraishi A."/>
            <person name="Satake H."/>
            <person name="Nakayama K."/>
        </authorList>
    </citation>
    <scope>NUCLEOTIDE SEQUENCE</scope>
</reference>
<protein>
    <submittedName>
        <fullName evidence="2">Uncharacterized protein</fullName>
    </submittedName>
</protein>
<accession>A0A699V1P4</accession>
<feature type="region of interest" description="Disordered" evidence="1">
    <location>
        <begin position="128"/>
        <end position="150"/>
    </location>
</feature>
<gene>
    <name evidence="2" type="ORF">Tci_899972</name>
</gene>
<evidence type="ECO:0000256" key="1">
    <source>
        <dbReference type="SAM" id="MobiDB-lite"/>
    </source>
</evidence>
<dbReference type="AlphaFoldDB" id="A0A699V1P4"/>
<proteinExistence type="predicted"/>
<comment type="caution">
    <text evidence="2">The sequence shown here is derived from an EMBL/GenBank/DDBJ whole genome shotgun (WGS) entry which is preliminary data.</text>
</comment>
<name>A0A699V1P4_TANCI</name>
<feature type="non-terminal residue" evidence="2">
    <location>
        <position position="1"/>
    </location>
</feature>